<name>A0AAN8G7K0_PATCE</name>
<evidence type="ECO:0000259" key="5">
    <source>
        <dbReference type="PROSITE" id="PS51900"/>
    </source>
</evidence>
<dbReference type="PANTHER" id="PTHR34605">
    <property type="entry name" value="PHAGE_INTEGRASE DOMAIN-CONTAINING PROTEIN"/>
    <property type="match status" value="1"/>
</dbReference>
<evidence type="ECO:0000256" key="3">
    <source>
        <dbReference type="ARBA" id="ARBA00023172"/>
    </source>
</evidence>
<dbReference type="PROSITE" id="PS51900">
    <property type="entry name" value="CB"/>
    <property type="match status" value="1"/>
</dbReference>
<evidence type="ECO:0000256" key="1">
    <source>
        <dbReference type="ARBA" id="ARBA00022908"/>
    </source>
</evidence>
<feature type="domain" description="Core-binding (CB)" evidence="5">
    <location>
        <begin position="5"/>
        <end position="87"/>
    </location>
</feature>
<dbReference type="PROSITE" id="PS51898">
    <property type="entry name" value="TYR_RECOMBINASE"/>
    <property type="match status" value="1"/>
</dbReference>
<feature type="domain" description="Tyr recombinase" evidence="4">
    <location>
        <begin position="114"/>
        <end position="313"/>
    </location>
</feature>
<dbReference type="InterPro" id="IPR004107">
    <property type="entry name" value="Integrase_SAM-like_N"/>
</dbReference>
<dbReference type="InterPro" id="IPR011010">
    <property type="entry name" value="DNA_brk_join_enz"/>
</dbReference>
<dbReference type="GO" id="GO:0015074">
    <property type="term" value="P:DNA integration"/>
    <property type="evidence" value="ECO:0007669"/>
    <property type="project" value="UniProtKB-KW"/>
</dbReference>
<evidence type="ECO:0000313" key="7">
    <source>
        <dbReference type="Proteomes" id="UP001347796"/>
    </source>
</evidence>
<dbReference type="Proteomes" id="UP001347796">
    <property type="component" value="Unassembled WGS sequence"/>
</dbReference>
<keyword evidence="2" id="KW-0238">DNA-binding</keyword>
<dbReference type="AlphaFoldDB" id="A0AAN8G7K0"/>
<evidence type="ECO:0000313" key="6">
    <source>
        <dbReference type="EMBL" id="KAK6167038.1"/>
    </source>
</evidence>
<evidence type="ECO:0000259" key="4">
    <source>
        <dbReference type="PROSITE" id="PS51898"/>
    </source>
</evidence>
<reference evidence="6 7" key="1">
    <citation type="submission" date="2024-01" db="EMBL/GenBank/DDBJ databases">
        <title>The genome of the rayed Mediterranean limpet Patella caerulea (Linnaeus, 1758).</title>
        <authorList>
            <person name="Anh-Thu Weber A."/>
            <person name="Halstead-Nussloch G."/>
        </authorList>
    </citation>
    <scope>NUCLEOTIDE SEQUENCE [LARGE SCALE GENOMIC DNA]</scope>
    <source>
        <strain evidence="6">AATW-2023a</strain>
        <tissue evidence="6">Whole specimen</tissue>
    </source>
</reference>
<dbReference type="PANTHER" id="PTHR34605:SF3">
    <property type="entry name" value="P CELL-TYPE AGGLUTINATION PROTEIN MAP4-LIKE-RELATED"/>
    <property type="match status" value="1"/>
</dbReference>
<organism evidence="6 7">
    <name type="scientific">Patella caerulea</name>
    <name type="common">Rayed Mediterranean limpet</name>
    <dbReference type="NCBI Taxonomy" id="87958"/>
    <lineage>
        <taxon>Eukaryota</taxon>
        <taxon>Metazoa</taxon>
        <taxon>Spiralia</taxon>
        <taxon>Lophotrochozoa</taxon>
        <taxon>Mollusca</taxon>
        <taxon>Gastropoda</taxon>
        <taxon>Patellogastropoda</taxon>
        <taxon>Patelloidea</taxon>
        <taxon>Patellidae</taxon>
        <taxon>Patella</taxon>
    </lineage>
</organism>
<dbReference type="InterPro" id="IPR002104">
    <property type="entry name" value="Integrase_catalytic"/>
</dbReference>
<proteinExistence type="predicted"/>
<protein>
    <submittedName>
        <fullName evidence="6">Uncharacterized protein</fullName>
    </submittedName>
</protein>
<dbReference type="SUPFAM" id="SSF56349">
    <property type="entry name" value="DNA breaking-rejoining enzymes"/>
    <property type="match status" value="1"/>
</dbReference>
<dbReference type="InterPro" id="IPR044068">
    <property type="entry name" value="CB"/>
</dbReference>
<dbReference type="InterPro" id="IPR052925">
    <property type="entry name" value="Phage_Integrase-like_Recomb"/>
</dbReference>
<evidence type="ECO:0000256" key="2">
    <source>
        <dbReference type="ARBA" id="ARBA00023125"/>
    </source>
</evidence>
<keyword evidence="3" id="KW-0233">DNA recombination</keyword>
<accession>A0AAN8G7K0</accession>
<gene>
    <name evidence="6" type="ORF">SNE40_021148</name>
</gene>
<dbReference type="InterPro" id="IPR010998">
    <property type="entry name" value="Integrase_recombinase_N"/>
</dbReference>
<dbReference type="InterPro" id="IPR013762">
    <property type="entry name" value="Integrase-like_cat_sf"/>
</dbReference>
<sequence>MPSHEFLKTTAESMLAQSLVPATKDNYRNAIAKYHLFMNMYYPGRPIFPATTEHLTLFIAYCSHKGLSQGSIATYLSAISFIHKITNLSDPTHHFTIRKQLQGYKTQHKSLDSRLPITPTILLRLITSLDHICDSHYSKTLLKAMFFLAFNAFLRISEITRSTMNKHNIQLQSVTFQLDPLTDKPTHCQIDMQSFKHNNHQLSTIILQRNNLNTIICPVLALWTYRQMRGTIPGALFAFPNGTAISRSYFNSHLQRALLWTGLDTHRYKSHSFRIGAATHKALLGFSDEEIRIMGRWHSNAFQKYIRIPILEL</sequence>
<dbReference type="GO" id="GO:0003677">
    <property type="term" value="F:DNA binding"/>
    <property type="evidence" value="ECO:0007669"/>
    <property type="project" value="UniProtKB-KW"/>
</dbReference>
<dbReference type="Gene3D" id="1.10.150.130">
    <property type="match status" value="1"/>
</dbReference>
<dbReference type="SUPFAM" id="SSF47823">
    <property type="entry name" value="lambda integrase-like, N-terminal domain"/>
    <property type="match status" value="1"/>
</dbReference>
<dbReference type="EMBL" id="JAZGQO010000018">
    <property type="protein sequence ID" value="KAK6167038.1"/>
    <property type="molecule type" value="Genomic_DNA"/>
</dbReference>
<comment type="caution">
    <text evidence="6">The sequence shown here is derived from an EMBL/GenBank/DDBJ whole genome shotgun (WGS) entry which is preliminary data.</text>
</comment>
<keyword evidence="7" id="KW-1185">Reference proteome</keyword>
<dbReference type="Pfam" id="PF02899">
    <property type="entry name" value="Phage_int_SAM_1"/>
    <property type="match status" value="1"/>
</dbReference>
<keyword evidence="1" id="KW-0229">DNA integration</keyword>
<dbReference type="GO" id="GO:0006310">
    <property type="term" value="P:DNA recombination"/>
    <property type="evidence" value="ECO:0007669"/>
    <property type="project" value="UniProtKB-KW"/>
</dbReference>
<dbReference type="Gene3D" id="1.10.443.10">
    <property type="entry name" value="Intergrase catalytic core"/>
    <property type="match status" value="1"/>
</dbReference>